<dbReference type="eggNOG" id="COG1732">
    <property type="taxonomic scope" value="Bacteria"/>
</dbReference>
<evidence type="ECO:0000313" key="2">
    <source>
        <dbReference type="EMBL" id="AFG35213.1"/>
    </source>
</evidence>
<gene>
    <name evidence="2" type="ordered locus">Ferpe_1112</name>
</gene>
<sequence>MRKLLLVVLLIVGISLTFAAPKIKVGGKNFTEQFIVSNMIAKLLEEAGFNVELYTGMSSFAARKALETGQVDIYADYTGTAWVAYLKHKTVIQDPLKLYEAVKKEDFEKNRIVWLDMCGFNNTYALAVKREFAEKNGIKSISDLAKYEKNHDLIYGVDYEFFQRPDGFMKMAEVYGMSVKKNQVKTMEVGLTYEALYNGQIDVAMVFSTDGKLMKYNLVVLEDDKQFFPPYNLVPTVRKEVLDKYPQIRDIVRPLSLYLNQNIMIRLNYLVDVEGYEPPEVAEMFLKGLGLIK</sequence>
<proteinExistence type="predicted"/>
<accession>H9UCH0</accession>
<dbReference type="Pfam" id="PF04069">
    <property type="entry name" value="OpuAC"/>
    <property type="match status" value="1"/>
</dbReference>
<dbReference type="SUPFAM" id="SSF53850">
    <property type="entry name" value="Periplasmic binding protein-like II"/>
    <property type="match status" value="1"/>
</dbReference>
<dbReference type="RefSeq" id="WP_014451653.1">
    <property type="nucleotide sequence ID" value="NC_017095.1"/>
</dbReference>
<dbReference type="Gene3D" id="3.40.190.120">
    <property type="entry name" value="Osmoprotection protein (prox), domain 2"/>
    <property type="match status" value="1"/>
</dbReference>
<dbReference type="OrthoDB" id="9801163at2"/>
<protein>
    <submittedName>
        <fullName evidence="2">Periplasmic glycine betaine/choline-binding (Lipo)protein of an ABC-type transport system (Osmoprotectant binding protein)</fullName>
    </submittedName>
</protein>
<dbReference type="Proteomes" id="UP000007384">
    <property type="component" value="Chromosome"/>
</dbReference>
<reference evidence="2" key="1">
    <citation type="submission" date="2012-03" db="EMBL/GenBank/DDBJ databases">
        <title>Complete sequence of Fervidobacterium pennivorans DSM 9078.</title>
        <authorList>
            <consortium name="US DOE Joint Genome Institute"/>
            <person name="Lucas S."/>
            <person name="Han J."/>
            <person name="Lapidus A."/>
            <person name="Cheng J.-F."/>
            <person name="Goodwin L."/>
            <person name="Pitluck S."/>
            <person name="Peters L."/>
            <person name="Ovchinnikova G."/>
            <person name="Lu M."/>
            <person name="Detter J.C."/>
            <person name="Han C."/>
            <person name="Tapia R."/>
            <person name="Land M."/>
            <person name="Hauser L."/>
            <person name="Kyrpides N."/>
            <person name="Ivanova N."/>
            <person name="Pagani I."/>
            <person name="Noll K.M."/>
            <person name="Woyke T."/>
        </authorList>
    </citation>
    <scope>NUCLEOTIDE SEQUENCE</scope>
    <source>
        <strain evidence="2">DSM 9078</strain>
    </source>
</reference>
<evidence type="ECO:0000313" key="3">
    <source>
        <dbReference type="Proteomes" id="UP000007384"/>
    </source>
</evidence>
<dbReference type="InterPro" id="IPR007210">
    <property type="entry name" value="ABC_Gly_betaine_transp_sub-bd"/>
</dbReference>
<dbReference type="KEGG" id="fpe:Ferpe_1112"/>
<dbReference type="STRING" id="771875.Ferpe_1112"/>
<feature type="domain" description="ABC-type glycine betaine transport system substrate-binding" evidence="1">
    <location>
        <begin position="22"/>
        <end position="287"/>
    </location>
</feature>
<name>H9UCH0_FERPD</name>
<evidence type="ECO:0000259" key="1">
    <source>
        <dbReference type="Pfam" id="PF04069"/>
    </source>
</evidence>
<dbReference type="AlphaFoldDB" id="H9UCH0"/>
<dbReference type="HOGENOM" id="CLU_038355_1_0_0"/>
<keyword evidence="3" id="KW-1185">Reference proteome</keyword>
<dbReference type="PATRIC" id="fig|771875.3.peg.1135"/>
<dbReference type="GO" id="GO:0022857">
    <property type="term" value="F:transmembrane transporter activity"/>
    <property type="evidence" value="ECO:0007669"/>
    <property type="project" value="InterPro"/>
</dbReference>
<organism evidence="2 3">
    <name type="scientific">Fervidobacterium pennivorans (strain DSM 9078 / Ven5)</name>
    <dbReference type="NCBI Taxonomy" id="771875"/>
    <lineage>
        <taxon>Bacteria</taxon>
        <taxon>Thermotogati</taxon>
        <taxon>Thermotogota</taxon>
        <taxon>Thermotogae</taxon>
        <taxon>Thermotogales</taxon>
        <taxon>Fervidobacteriaceae</taxon>
        <taxon>Fervidobacterium</taxon>
    </lineage>
</organism>
<dbReference type="GO" id="GO:0043190">
    <property type="term" value="C:ATP-binding cassette (ABC) transporter complex"/>
    <property type="evidence" value="ECO:0007669"/>
    <property type="project" value="InterPro"/>
</dbReference>
<dbReference type="Gene3D" id="3.40.190.10">
    <property type="entry name" value="Periplasmic binding protein-like II"/>
    <property type="match status" value="1"/>
</dbReference>
<dbReference type="EMBL" id="CP003260">
    <property type="protein sequence ID" value="AFG35213.1"/>
    <property type="molecule type" value="Genomic_DNA"/>
</dbReference>
<dbReference type="CDD" id="cd13528">
    <property type="entry name" value="PBP2_osmoprotectants"/>
    <property type="match status" value="1"/>
</dbReference>